<dbReference type="InterPro" id="IPR003515">
    <property type="entry name" value="Spike_G"/>
</dbReference>
<sequence length="176" mass="18348">MFQSYVSNHTSPQTNTTISGSKTPAALAPILSTPELSRATLAGTITTTALASYAGLAHIVRIDHTNATNHQLLTIATSLASASPITAMAVRFEVASGTVPTAIPSTATYYPIQNIISGTFLSVRDAVTIETIPTTSSNDVYAGVFIFSNAWVAGPVSGVISVNQVNREVSVLQPLK</sequence>
<dbReference type="GO" id="GO:0046718">
    <property type="term" value="P:symbiont entry into host cell"/>
    <property type="evidence" value="ECO:0007669"/>
    <property type="project" value="UniProtKB-UniRule"/>
</dbReference>
<keyword evidence="6 8" id="KW-0946">Virion</keyword>
<dbReference type="GO" id="GO:0019028">
    <property type="term" value="C:viral capsid"/>
    <property type="evidence" value="ECO:0007669"/>
    <property type="project" value="UniProtKB-UniRule"/>
</dbReference>
<protein>
    <recommendedName>
        <fullName evidence="8">Major spike protein G</fullName>
    </recommendedName>
    <alternativeName>
        <fullName evidence="8">G protein</fullName>
    </alternativeName>
    <alternativeName>
        <fullName evidence="8">GPG</fullName>
    </alternativeName>
</protein>
<evidence type="ECO:0000313" key="10">
    <source>
        <dbReference type="EMBL" id="AGC34608.1"/>
    </source>
</evidence>
<evidence type="ECO:0000256" key="7">
    <source>
        <dbReference type="ARBA" id="ARBA00023296"/>
    </source>
</evidence>
<dbReference type="GO" id="GO:0044003">
    <property type="term" value="P:symbiont-mediated perturbation of host process"/>
    <property type="evidence" value="ECO:0007669"/>
    <property type="project" value="InterPro"/>
</dbReference>
<evidence type="ECO:0000256" key="4">
    <source>
        <dbReference type="ARBA" id="ARBA00022581"/>
    </source>
</evidence>
<keyword evidence="5" id="KW-1161">Viral attachment to host cell</keyword>
<keyword evidence="3 8" id="KW-0167">Capsid protein</keyword>
<keyword evidence="7" id="KW-1160">Virus entry into host cell</keyword>
<dbReference type="InterPro" id="IPR029053">
    <property type="entry name" value="Viral_coat"/>
</dbReference>
<evidence type="ECO:0000256" key="5">
    <source>
        <dbReference type="ARBA" id="ARBA00022804"/>
    </source>
</evidence>
<gene>
    <name evidence="10" type="primary">G</name>
    <name evidence="10" type="ORF">CIV2_0010</name>
</gene>
<accession>L7TKP4</accession>
<evidence type="ECO:0000256" key="1">
    <source>
        <dbReference type="ARBA" id="ARBA00004328"/>
    </source>
</evidence>
<dbReference type="PIRSF" id="PIRSF004159">
    <property type="entry name" value="Spike_G"/>
    <property type="match status" value="1"/>
</dbReference>
<evidence type="ECO:0000256" key="6">
    <source>
        <dbReference type="ARBA" id="ARBA00022844"/>
    </source>
</evidence>
<reference evidence="10 11" key="1">
    <citation type="submission" date="2012-11" db="EMBL/GenBank/DDBJ databases">
        <authorList>
            <person name="Sackman A.M."/>
            <person name="Rokyta D.R."/>
        </authorList>
    </citation>
    <scope>NUCLEOTIDE SEQUENCE [LARGE SCALE GENOMIC DNA]</scope>
</reference>
<dbReference type="Proteomes" id="UP000011155">
    <property type="component" value="Segment"/>
</dbReference>
<feature type="region of interest" description="Disordered" evidence="9">
    <location>
        <begin position="1"/>
        <end position="21"/>
    </location>
</feature>
<evidence type="ECO:0000256" key="3">
    <source>
        <dbReference type="ARBA" id="ARBA00022561"/>
    </source>
</evidence>
<evidence type="ECO:0000313" key="11">
    <source>
        <dbReference type="Proteomes" id="UP000011155"/>
    </source>
</evidence>
<evidence type="ECO:0000256" key="8">
    <source>
        <dbReference type="PIRNR" id="PIRNR004159"/>
    </source>
</evidence>
<evidence type="ECO:0000256" key="9">
    <source>
        <dbReference type="SAM" id="MobiDB-lite"/>
    </source>
</evidence>
<dbReference type="InterPro" id="IPR016184">
    <property type="entry name" value="Capsid/spike_ssDNA_virus"/>
</dbReference>
<name>L7TKP4_9VIRU</name>
<comment type="similarity">
    <text evidence="2 8">Belongs to the microvirus G protein family.</text>
</comment>
<dbReference type="SUPFAM" id="SSF88645">
    <property type="entry name" value="ssDNA viruses"/>
    <property type="match status" value="1"/>
</dbReference>
<keyword evidence="4 8" id="KW-0945">Host-virus interaction</keyword>
<comment type="function">
    <text evidence="8">Attaches the circulating virion to the bacterial lipopolysaccharides which serve as receptor for the virus. Determines the phage host-range. Probably triggers with protein H the injection of the phage DNA into the host cytoplasm upon conformational changes induced by the interaction with host lipopolysaccharides.</text>
</comment>
<organism evidence="10 11">
    <name type="scientific">Enterobacteria phage ID204 Moscow/ID</name>
    <dbReference type="NCBI Taxonomy" id="1273714"/>
    <lineage>
        <taxon>Viruses</taxon>
        <taxon>Monodnaviria</taxon>
        <taxon>Sangervirae</taxon>
        <taxon>Phixviricota</taxon>
        <taxon>Malgrandaviricetes</taxon>
        <taxon>Petitvirales</taxon>
        <taxon>Microviridae</taxon>
        <taxon>Bullavirinae</taxon>
        <taxon>Gequatrovirus</taxon>
        <taxon>Gequatrovirus talmos</taxon>
    </lineage>
</organism>
<comment type="subcellular location">
    <subcellularLocation>
        <location evidence="1 8">Virion</location>
    </subcellularLocation>
</comment>
<evidence type="ECO:0000256" key="2">
    <source>
        <dbReference type="ARBA" id="ARBA00007826"/>
    </source>
</evidence>
<proteinExistence type="inferred from homology"/>
<dbReference type="EMBL" id="KC237308">
    <property type="protein sequence ID" value="AGC34608.1"/>
    <property type="molecule type" value="Genomic_DNA"/>
</dbReference>
<dbReference type="Pfam" id="PF02306">
    <property type="entry name" value="Phage_G"/>
    <property type="match status" value="1"/>
</dbReference>
<dbReference type="GO" id="GO:0019062">
    <property type="term" value="P:virion attachment to host cell"/>
    <property type="evidence" value="ECO:0007669"/>
    <property type="project" value="UniProtKB-UniRule"/>
</dbReference>
<dbReference type="Gene3D" id="2.60.120.20">
    <property type="match status" value="1"/>
</dbReference>